<feature type="region of interest" description="Disordered" evidence="1">
    <location>
        <begin position="39"/>
        <end position="59"/>
    </location>
</feature>
<keyword evidence="2" id="KW-0472">Membrane</keyword>
<sequence length="59" mass="6256">MRGRARSTSRRLILGLVAVLLAFIVFTSVFFVSWDLVGDGSESSTPPPVPTIAPATPTP</sequence>
<feature type="transmembrane region" description="Helical" evidence="2">
    <location>
        <begin position="12"/>
        <end position="34"/>
    </location>
</feature>
<comment type="caution">
    <text evidence="3">The sequence shown here is derived from an EMBL/GenBank/DDBJ whole genome shotgun (WGS) entry which is preliminary data.</text>
</comment>
<feature type="compositionally biased region" description="Pro residues" evidence="1">
    <location>
        <begin position="45"/>
        <end position="59"/>
    </location>
</feature>
<evidence type="ECO:0000256" key="2">
    <source>
        <dbReference type="SAM" id="Phobius"/>
    </source>
</evidence>
<organism evidence="3">
    <name type="scientific">Thermorudis peleae</name>
    <dbReference type="NCBI Taxonomy" id="1382356"/>
    <lineage>
        <taxon>Bacteria</taxon>
        <taxon>Pseudomonadati</taxon>
        <taxon>Thermomicrobiota</taxon>
        <taxon>Thermomicrobia</taxon>
        <taxon>Thermomicrobia incertae sedis</taxon>
        <taxon>Thermorudis</taxon>
    </lineage>
</organism>
<keyword evidence="2" id="KW-0812">Transmembrane</keyword>
<accession>A0A831TI25</accession>
<dbReference type="EMBL" id="DSIY01000200">
    <property type="protein sequence ID" value="HEG91439.1"/>
    <property type="molecule type" value="Genomic_DNA"/>
</dbReference>
<name>A0A831TI25_9BACT</name>
<keyword evidence="2" id="KW-1133">Transmembrane helix</keyword>
<gene>
    <name evidence="3" type="ORF">ENP34_08350</name>
</gene>
<protein>
    <submittedName>
        <fullName evidence="3">Uncharacterized protein</fullName>
    </submittedName>
</protein>
<evidence type="ECO:0000313" key="3">
    <source>
        <dbReference type="EMBL" id="HEG91439.1"/>
    </source>
</evidence>
<dbReference type="AlphaFoldDB" id="A0A831TI25"/>
<proteinExistence type="predicted"/>
<reference evidence="3" key="1">
    <citation type="journal article" date="2020" name="mSystems">
        <title>Genome- and Community-Level Interaction Insights into Carbon Utilization and Element Cycling Functions of Hydrothermarchaeota in Hydrothermal Sediment.</title>
        <authorList>
            <person name="Zhou Z."/>
            <person name="Liu Y."/>
            <person name="Xu W."/>
            <person name="Pan J."/>
            <person name="Luo Z.H."/>
            <person name="Li M."/>
        </authorList>
    </citation>
    <scope>NUCLEOTIDE SEQUENCE [LARGE SCALE GENOMIC DNA]</scope>
    <source>
        <strain evidence="3">SpSt-210</strain>
    </source>
</reference>
<evidence type="ECO:0000256" key="1">
    <source>
        <dbReference type="SAM" id="MobiDB-lite"/>
    </source>
</evidence>